<keyword evidence="2" id="KW-1185">Reference proteome</keyword>
<name>A0A2W3ZQQ1_9ENTE</name>
<sequence length="66" mass="7579">MIAVESAITLIKISENKTKLIYSGQNKGINFLGKLFMKFNSTKKNQQVVDDFMQRVKVEALKEKDK</sequence>
<evidence type="ECO:0000313" key="1">
    <source>
        <dbReference type="EMBL" id="PZL76424.1"/>
    </source>
</evidence>
<evidence type="ECO:0000313" key="2">
    <source>
        <dbReference type="Proteomes" id="UP000249828"/>
    </source>
</evidence>
<proteinExistence type="predicted"/>
<dbReference type="EMBL" id="PIEU01000031">
    <property type="protein sequence ID" value="PZL76424.1"/>
    <property type="molecule type" value="Genomic_DNA"/>
</dbReference>
<comment type="caution">
    <text evidence="1">The sequence shown here is derived from an EMBL/GenBank/DDBJ whole genome shotgun (WGS) entry which is preliminary data.</text>
</comment>
<gene>
    <name evidence="1" type="ORF">CI088_03065</name>
</gene>
<dbReference type="Proteomes" id="UP000249828">
    <property type="component" value="Unassembled WGS sequence"/>
</dbReference>
<protein>
    <submittedName>
        <fullName evidence="1">Uncharacterized protein</fullName>
    </submittedName>
</protein>
<dbReference type="AlphaFoldDB" id="A0A2W3ZQQ1"/>
<dbReference type="RefSeq" id="WP_083241778.1">
    <property type="nucleotide sequence ID" value="NZ_MIKA01000015.1"/>
</dbReference>
<organism evidence="1 2">
    <name type="scientific">Enterococcus plantarum</name>
    <dbReference type="NCBI Taxonomy" id="1077675"/>
    <lineage>
        <taxon>Bacteria</taxon>
        <taxon>Bacillati</taxon>
        <taxon>Bacillota</taxon>
        <taxon>Bacilli</taxon>
        <taxon>Lactobacillales</taxon>
        <taxon>Enterococcaceae</taxon>
        <taxon>Enterococcus</taxon>
    </lineage>
</organism>
<dbReference type="OrthoDB" id="2360771at2"/>
<reference evidence="1 2" key="1">
    <citation type="submission" date="2017-11" db="EMBL/GenBank/DDBJ databases">
        <title>Draft genome sequence of Enterococcus plantarum TRW2 strain isolated from lettuce.</title>
        <authorList>
            <person name="Kim E.B."/>
            <person name="Marco M.L."/>
            <person name="Williams T.R."/>
            <person name="You I.H."/>
        </authorList>
    </citation>
    <scope>NUCLEOTIDE SEQUENCE [LARGE SCALE GENOMIC DNA]</scope>
    <source>
        <strain evidence="1 2">TRW2</strain>
    </source>
</reference>
<accession>A0A2W3ZQQ1</accession>